<evidence type="ECO:0000313" key="8">
    <source>
        <dbReference type="Proteomes" id="UP000180175"/>
    </source>
</evidence>
<keyword evidence="3" id="KW-0547">Nucleotide-binding</keyword>
<keyword evidence="5" id="KW-0460">Magnesium</keyword>
<dbReference type="GO" id="GO:0046872">
    <property type="term" value="F:metal ion binding"/>
    <property type="evidence" value="ECO:0007669"/>
    <property type="project" value="UniProtKB-KW"/>
</dbReference>
<dbReference type="SUPFAM" id="SSF56059">
    <property type="entry name" value="Glutathione synthetase ATP-binding domain-like"/>
    <property type="match status" value="1"/>
</dbReference>
<name>A0A7S7RAN2_9BACI</name>
<evidence type="ECO:0000259" key="6">
    <source>
        <dbReference type="Pfam" id="PF03738"/>
    </source>
</evidence>
<dbReference type="Gene3D" id="3.30.1490.330">
    <property type="match status" value="1"/>
</dbReference>
<evidence type="ECO:0000256" key="3">
    <source>
        <dbReference type="ARBA" id="ARBA00022741"/>
    </source>
</evidence>
<organism evidence="7 8">
    <name type="scientific">Anaerobacillus isosaccharinicus</name>
    <dbReference type="NCBI Taxonomy" id="1532552"/>
    <lineage>
        <taxon>Bacteria</taxon>
        <taxon>Bacillati</taxon>
        <taxon>Bacillota</taxon>
        <taxon>Bacilli</taxon>
        <taxon>Bacillales</taxon>
        <taxon>Bacillaceae</taxon>
        <taxon>Anaerobacillus</taxon>
    </lineage>
</organism>
<dbReference type="GO" id="GO:0016874">
    <property type="term" value="F:ligase activity"/>
    <property type="evidence" value="ECO:0007669"/>
    <property type="project" value="UniProtKB-KW"/>
</dbReference>
<evidence type="ECO:0000256" key="5">
    <source>
        <dbReference type="ARBA" id="ARBA00022842"/>
    </source>
</evidence>
<keyword evidence="4" id="KW-0067">ATP-binding</keyword>
<sequence>MLRMLPYKSLTEPFDPNTYLKNWETVELKAREKGFTWATLYENYEDNQYMSDSLLLVPRQMAYEIENASRAVHDIFKKTYEQIGKNPSALHQLGLPIMLWDLFLKESKTKFSYFVRYDFIASSDGLKVIEANTDTPVGIVEAAIAQEVLCNEHNSQNPNSEIDKRIRDTWYQVIKDYYIRSTDTLYFTCADWHTEDKQTVQYLMSHYPQKAKYVPLEEIVVQKDGLKTPDGEPIEYLYRLYPLEYFLEERSGTGEAIGEQFLVHVMEDKVKIINPPSALLMQSKAILALITEKKSEWYTRIEQDAIDKYFLPTYTSPNSLNSYVKKPVLGREGGGIQIVANGAVLEEDVDHYQSQQTIYQLYYQMPDQTIDTWDGPYTGKLLIGSHVMDGQPSGLFFRVGGLITGNLSMFVPYTTI</sequence>
<dbReference type="Pfam" id="PF03738">
    <property type="entry name" value="GSP_synth"/>
    <property type="match status" value="1"/>
</dbReference>
<dbReference type="InterPro" id="IPR005494">
    <property type="entry name" value="GSPS_pre-ATP-grasp-like_dom"/>
</dbReference>
<dbReference type="GO" id="GO:0005524">
    <property type="term" value="F:ATP binding"/>
    <property type="evidence" value="ECO:0007669"/>
    <property type="project" value="UniProtKB-KW"/>
</dbReference>
<gene>
    <name evidence="7" type="ORF">AWH56_020050</name>
</gene>
<evidence type="ECO:0000256" key="2">
    <source>
        <dbReference type="ARBA" id="ARBA00022723"/>
    </source>
</evidence>
<dbReference type="RefSeq" id="WP_083388813.1">
    <property type="nucleotide sequence ID" value="NZ_CP063356.2"/>
</dbReference>
<keyword evidence="8" id="KW-1185">Reference proteome</keyword>
<evidence type="ECO:0000256" key="1">
    <source>
        <dbReference type="ARBA" id="ARBA00022598"/>
    </source>
</evidence>
<evidence type="ECO:0000313" key="7">
    <source>
        <dbReference type="EMBL" id="QOY34983.1"/>
    </source>
</evidence>
<dbReference type="Proteomes" id="UP000180175">
    <property type="component" value="Chromosome"/>
</dbReference>
<dbReference type="EMBL" id="CP063356">
    <property type="protein sequence ID" value="QOY34983.1"/>
    <property type="molecule type" value="Genomic_DNA"/>
</dbReference>
<dbReference type="EC" id="6.3.1.-" evidence="7"/>
<evidence type="ECO:0000256" key="4">
    <source>
        <dbReference type="ARBA" id="ARBA00022840"/>
    </source>
</evidence>
<feature type="domain" description="Glutathionylspermidine synthase pre-ATP-grasp-like" evidence="6">
    <location>
        <begin position="29"/>
        <end position="413"/>
    </location>
</feature>
<dbReference type="KEGG" id="aia:AWH56_020050"/>
<dbReference type="SUPFAM" id="SSF52440">
    <property type="entry name" value="PreATP-grasp domain"/>
    <property type="match status" value="1"/>
</dbReference>
<dbReference type="AlphaFoldDB" id="A0A7S7RAN2"/>
<reference evidence="7 8" key="1">
    <citation type="journal article" date="2017" name="Genome Announc.">
        <title>Draft Genome Sequences of Four Alkaliphilic Bacteria Belonging to the Anaerobacillus Genus.</title>
        <authorList>
            <person name="Bassil N.M."/>
            <person name="Lloyd J.R."/>
        </authorList>
    </citation>
    <scope>NUCLEOTIDE SEQUENCE [LARGE SCALE GENOMIC DNA]</scope>
    <source>
        <strain evidence="7 8">NB2006</strain>
    </source>
</reference>
<keyword evidence="2" id="KW-0479">Metal-binding</keyword>
<protein>
    <submittedName>
        <fullName evidence="7">Glutathionylspermidine synthase family protein</fullName>
        <ecNumber evidence="7">6.3.1.-</ecNumber>
    </submittedName>
</protein>
<proteinExistence type="predicted"/>
<keyword evidence="1 7" id="KW-0436">Ligase</keyword>
<reference evidence="7 8" key="2">
    <citation type="journal article" date="2019" name="Int. J. Syst. Evol. Microbiol.">
        <title>Anaerobacillus isosaccharinicus sp. nov., an alkaliphilic bacterium which degrades isosaccharinic acid.</title>
        <authorList>
            <person name="Bassil N.M."/>
            <person name="Lloyd J.R."/>
        </authorList>
    </citation>
    <scope>NUCLEOTIDE SEQUENCE [LARGE SCALE GENOMIC DNA]</scope>
    <source>
        <strain evidence="7 8">NB2006</strain>
    </source>
</reference>
<accession>A0A7S7RAN2</accession>
<dbReference type="InterPro" id="IPR016185">
    <property type="entry name" value="PreATP-grasp_dom_sf"/>
</dbReference>